<dbReference type="EMBL" id="GGEC01079329">
    <property type="protein sequence ID" value="MBX59813.1"/>
    <property type="molecule type" value="Transcribed_RNA"/>
</dbReference>
<keyword evidence="2" id="KW-0472">Membrane</keyword>
<feature type="region of interest" description="Disordered" evidence="1">
    <location>
        <begin position="1"/>
        <end position="32"/>
    </location>
</feature>
<protein>
    <submittedName>
        <fullName evidence="3">Uncharacterized protein</fullName>
    </submittedName>
</protein>
<organism evidence="3">
    <name type="scientific">Rhizophora mucronata</name>
    <name type="common">Asiatic mangrove</name>
    <dbReference type="NCBI Taxonomy" id="61149"/>
    <lineage>
        <taxon>Eukaryota</taxon>
        <taxon>Viridiplantae</taxon>
        <taxon>Streptophyta</taxon>
        <taxon>Embryophyta</taxon>
        <taxon>Tracheophyta</taxon>
        <taxon>Spermatophyta</taxon>
        <taxon>Magnoliopsida</taxon>
        <taxon>eudicotyledons</taxon>
        <taxon>Gunneridae</taxon>
        <taxon>Pentapetalae</taxon>
        <taxon>rosids</taxon>
        <taxon>fabids</taxon>
        <taxon>Malpighiales</taxon>
        <taxon>Rhizophoraceae</taxon>
        <taxon>Rhizophora</taxon>
    </lineage>
</organism>
<keyword evidence="2" id="KW-1133">Transmembrane helix</keyword>
<evidence type="ECO:0000256" key="1">
    <source>
        <dbReference type="SAM" id="MobiDB-lite"/>
    </source>
</evidence>
<sequence>MSPPPSREASSEGESESYSSDDDDSSSQRNHHRGPNKFVLGVAIALSSIVFLIVFLVLLSKRCR</sequence>
<proteinExistence type="predicted"/>
<reference evidence="3" key="1">
    <citation type="submission" date="2018-02" db="EMBL/GenBank/DDBJ databases">
        <title>Rhizophora mucronata_Transcriptome.</title>
        <authorList>
            <person name="Meera S.P."/>
            <person name="Sreeshan A."/>
            <person name="Augustine A."/>
        </authorList>
    </citation>
    <scope>NUCLEOTIDE SEQUENCE</scope>
    <source>
        <tissue evidence="3">Leaf</tissue>
    </source>
</reference>
<evidence type="ECO:0000256" key="2">
    <source>
        <dbReference type="SAM" id="Phobius"/>
    </source>
</evidence>
<feature type="compositionally biased region" description="Acidic residues" evidence="1">
    <location>
        <begin position="11"/>
        <end position="25"/>
    </location>
</feature>
<name>A0A2P2PYU2_RHIMU</name>
<accession>A0A2P2PYU2</accession>
<feature type="transmembrane region" description="Helical" evidence="2">
    <location>
        <begin position="38"/>
        <end position="59"/>
    </location>
</feature>
<dbReference type="AlphaFoldDB" id="A0A2P2PYU2"/>
<keyword evidence="2" id="KW-0812">Transmembrane</keyword>
<evidence type="ECO:0000313" key="3">
    <source>
        <dbReference type="EMBL" id="MBX59813.1"/>
    </source>
</evidence>